<proteinExistence type="predicted"/>
<dbReference type="OrthoDB" id="690980at2759"/>
<dbReference type="Gramene" id="TraesCAD_scaffold_061265_01G000100.1">
    <property type="protein sequence ID" value="TraesCAD_scaffold_061265_01G000100.1"/>
    <property type="gene ID" value="TraesCAD_scaffold_061265_01G000100"/>
</dbReference>
<feature type="compositionally biased region" description="Basic and acidic residues" evidence="1">
    <location>
        <begin position="116"/>
        <end position="130"/>
    </location>
</feature>
<dbReference type="Gramene" id="TraesCLE_scaffold_056242_01G000100.1">
    <property type="protein sequence ID" value="TraesCLE_scaffold_056242_01G000100.1"/>
    <property type="gene ID" value="TraesCLE_scaffold_056242_01G000100"/>
</dbReference>
<feature type="region of interest" description="Disordered" evidence="1">
    <location>
        <begin position="193"/>
        <end position="214"/>
    </location>
</feature>
<evidence type="ECO:0000256" key="2">
    <source>
        <dbReference type="SAM" id="Phobius"/>
    </source>
</evidence>
<name>A0A3B5ZRQ3_WHEAT</name>
<dbReference type="Gramene" id="TraesROB_scaffold_065798_01G000100.1">
    <property type="protein sequence ID" value="TraesROB_scaffold_065798_01G000100.1"/>
    <property type="gene ID" value="TraesROB_scaffold_065798_01G000100"/>
</dbReference>
<keyword evidence="2" id="KW-0472">Membrane</keyword>
<reference evidence="3" key="2">
    <citation type="submission" date="2018-10" db="UniProtKB">
        <authorList>
            <consortium name="EnsemblPlants"/>
        </authorList>
    </citation>
    <scope>IDENTIFICATION</scope>
</reference>
<feature type="region of interest" description="Disordered" evidence="1">
    <location>
        <begin position="103"/>
        <end position="159"/>
    </location>
</feature>
<keyword evidence="2" id="KW-1133">Transmembrane helix</keyword>
<dbReference type="EnsemblPlants" id="TraesCS1D02G091900.1">
    <property type="protein sequence ID" value="TraesCS1D02G091900.1"/>
    <property type="gene ID" value="TraesCS1D02G091900"/>
</dbReference>
<organism evidence="3">
    <name type="scientific">Triticum aestivum</name>
    <name type="common">Wheat</name>
    <dbReference type="NCBI Taxonomy" id="4565"/>
    <lineage>
        <taxon>Eukaryota</taxon>
        <taxon>Viridiplantae</taxon>
        <taxon>Streptophyta</taxon>
        <taxon>Embryophyta</taxon>
        <taxon>Tracheophyta</taxon>
        <taxon>Spermatophyta</taxon>
        <taxon>Magnoliopsida</taxon>
        <taxon>Liliopsida</taxon>
        <taxon>Poales</taxon>
        <taxon>Poaceae</taxon>
        <taxon>BOP clade</taxon>
        <taxon>Pooideae</taxon>
        <taxon>Triticodae</taxon>
        <taxon>Triticeae</taxon>
        <taxon>Triticinae</taxon>
        <taxon>Triticum</taxon>
    </lineage>
</organism>
<dbReference type="Gramene" id="TraesCS1D02G091900.1">
    <property type="protein sequence ID" value="TraesCS1D02G091900.1"/>
    <property type="gene ID" value="TraesCS1D02G091900"/>
</dbReference>
<dbReference type="Proteomes" id="UP000019116">
    <property type="component" value="Chromosome 1D"/>
</dbReference>
<sequence>MALMTIQVVNAMEMRTVPLSNGGHVHVPLILLQPVVLVFPFIVKTEIRMTVNLVEADCALWVMVRHPHYSKAVLMYLHSCSGANEGGRRTTGGHRSNACQLTSSDAIAAPPTTPRDVAHTEQPEPDRAHVLDVQTNCHPGPSFRRDDGDGGDGQGRAKGFETRSDVRLTQFQQVVLEYLRKCGIKHTVSNRGKTLNPSHINGHKTGHITDRKDWGDKYPPSIGLNHSEPSDECIFKFNSNLLACEGPILNRKWVKHYDPILAVASGQDMKDELTPGGEVTMNMWRCVQRMLREKDNGIYRGWLDRFRGLFDPKFVDEVCRDDGETDWDYIEDMMNSEKAGYRIDWLKKFWFPVDFMDCWSMYLLDKDEKTVMVLDPTATDEMDEMKIKHEGRAKKFQRKFCCLFNNFFGNGLIETEGWTLKYPLVAQHAPCSREESGIYIAHYYTEFTGLYLRSSLNQGQIDRLRAKLAYEIVTMKGNKGDIPEFVYDVIID</sequence>
<dbReference type="Gramene" id="TraesCS1D03G0215200.1">
    <property type="protein sequence ID" value="TraesCS1D03G0215200.1.CDS"/>
    <property type="gene ID" value="TraesCS1D03G0215200"/>
</dbReference>
<evidence type="ECO:0000256" key="1">
    <source>
        <dbReference type="SAM" id="MobiDB-lite"/>
    </source>
</evidence>
<keyword evidence="2" id="KW-0812">Transmembrane</keyword>
<evidence type="ECO:0000313" key="3">
    <source>
        <dbReference type="EnsemblPlants" id="TraesCS1D02G091900.1"/>
    </source>
</evidence>
<dbReference type="Gramene" id="TraesWEE_scaffold_057387_01G000100.1">
    <property type="protein sequence ID" value="TraesWEE_scaffold_057387_01G000100.1"/>
    <property type="gene ID" value="TraesWEE_scaffold_057387_01G000100"/>
</dbReference>
<dbReference type="AlphaFoldDB" id="A0A3B5ZRQ3"/>
<protein>
    <submittedName>
        <fullName evidence="3">Uncharacterized protein</fullName>
    </submittedName>
</protein>
<keyword evidence="4" id="KW-1185">Reference proteome</keyword>
<reference evidence="3" key="1">
    <citation type="submission" date="2018-08" db="EMBL/GenBank/DDBJ databases">
        <authorList>
            <person name="Rossello M."/>
        </authorList>
    </citation>
    <scope>NUCLEOTIDE SEQUENCE [LARGE SCALE GENOMIC DNA]</scope>
    <source>
        <strain evidence="3">cv. Chinese Spring</strain>
    </source>
</reference>
<accession>A0A3B5ZRQ3</accession>
<evidence type="ECO:0000313" key="4">
    <source>
        <dbReference type="Proteomes" id="UP000019116"/>
    </source>
</evidence>
<feature type="transmembrane region" description="Helical" evidence="2">
    <location>
        <begin position="25"/>
        <end position="43"/>
    </location>
</feature>